<proteinExistence type="predicted"/>
<reference evidence="1 2" key="1">
    <citation type="submission" date="2016-10" db="EMBL/GenBank/DDBJ databases">
        <authorList>
            <person name="de Groot N.N."/>
        </authorList>
    </citation>
    <scope>NUCLEOTIDE SEQUENCE [LARGE SCALE GENOMIC DNA]</scope>
    <source>
        <strain evidence="1 2">CGMCC 1.12333</strain>
    </source>
</reference>
<sequence>METIKPHEAIEMMRKLTSINVPFSFEFESYNKTKDTSEGHKVVAKAFLRQGLRNNQSDRAKYLIGYSHFQTGEPRFFHIALLKKFNNYKIEP</sequence>
<dbReference type="EMBL" id="FPBK01000005">
    <property type="protein sequence ID" value="SFU49091.1"/>
    <property type="molecule type" value="Genomic_DNA"/>
</dbReference>
<gene>
    <name evidence="1" type="ORF">SAMN05216480_10543</name>
</gene>
<evidence type="ECO:0000313" key="2">
    <source>
        <dbReference type="Proteomes" id="UP000199138"/>
    </source>
</evidence>
<dbReference type="Proteomes" id="UP000199138">
    <property type="component" value="Unassembled WGS sequence"/>
</dbReference>
<name>A0A1I7GL77_9FLAO</name>
<keyword evidence="2" id="KW-1185">Reference proteome</keyword>
<dbReference type="AlphaFoldDB" id="A0A1I7GL77"/>
<dbReference type="STRING" id="1224947.SAMN05216480_10543"/>
<organism evidence="1 2">
    <name type="scientific">Pustulibacterium marinum</name>
    <dbReference type="NCBI Taxonomy" id="1224947"/>
    <lineage>
        <taxon>Bacteria</taxon>
        <taxon>Pseudomonadati</taxon>
        <taxon>Bacteroidota</taxon>
        <taxon>Flavobacteriia</taxon>
        <taxon>Flavobacteriales</taxon>
        <taxon>Flavobacteriaceae</taxon>
        <taxon>Pustulibacterium</taxon>
    </lineage>
</organism>
<protein>
    <submittedName>
        <fullName evidence="1">Uncharacterized protein</fullName>
    </submittedName>
</protein>
<evidence type="ECO:0000313" key="1">
    <source>
        <dbReference type="EMBL" id="SFU49091.1"/>
    </source>
</evidence>
<accession>A0A1I7GL77</accession>